<accession>A0A9P4P6U8</accession>
<dbReference type="Proteomes" id="UP000799764">
    <property type="component" value="Unassembled WGS sequence"/>
</dbReference>
<dbReference type="AlphaFoldDB" id="A0A9P4P6U8"/>
<evidence type="ECO:0000256" key="1">
    <source>
        <dbReference type="SAM" id="MobiDB-lite"/>
    </source>
</evidence>
<dbReference type="EMBL" id="MU001512">
    <property type="protein sequence ID" value="KAF2438327.1"/>
    <property type="molecule type" value="Genomic_DNA"/>
</dbReference>
<evidence type="ECO:0000313" key="2">
    <source>
        <dbReference type="EMBL" id="KAF2438327.1"/>
    </source>
</evidence>
<sequence>MSPSGLGRRSRETRWTLDSPVGRNRAGDSLISSQLHAHRCYRTAKQSDQPRDFGPWATTSLANPASFLQMHASAAGVPRQPATQLGRDACTVSTQLAPACGSRLGVAAALGALHSSRRGGGYEGFFSSKPNEEDGGVAVRVLGLAEKLMSRARAGR</sequence>
<name>A0A9P4P6U8_9PLEO</name>
<feature type="region of interest" description="Disordered" evidence="1">
    <location>
        <begin position="1"/>
        <end position="29"/>
    </location>
</feature>
<comment type="caution">
    <text evidence="2">The sequence shown here is derived from an EMBL/GenBank/DDBJ whole genome shotgun (WGS) entry which is preliminary data.</text>
</comment>
<keyword evidence="3" id="KW-1185">Reference proteome</keyword>
<gene>
    <name evidence="2" type="ORF">P171DRAFT_158708</name>
</gene>
<evidence type="ECO:0000313" key="3">
    <source>
        <dbReference type="Proteomes" id="UP000799764"/>
    </source>
</evidence>
<proteinExistence type="predicted"/>
<organism evidence="2 3">
    <name type="scientific">Karstenula rhodostoma CBS 690.94</name>
    <dbReference type="NCBI Taxonomy" id="1392251"/>
    <lineage>
        <taxon>Eukaryota</taxon>
        <taxon>Fungi</taxon>
        <taxon>Dikarya</taxon>
        <taxon>Ascomycota</taxon>
        <taxon>Pezizomycotina</taxon>
        <taxon>Dothideomycetes</taxon>
        <taxon>Pleosporomycetidae</taxon>
        <taxon>Pleosporales</taxon>
        <taxon>Massarineae</taxon>
        <taxon>Didymosphaeriaceae</taxon>
        <taxon>Karstenula</taxon>
    </lineage>
</organism>
<reference evidence="2" key="1">
    <citation type="journal article" date="2020" name="Stud. Mycol.">
        <title>101 Dothideomycetes genomes: a test case for predicting lifestyles and emergence of pathogens.</title>
        <authorList>
            <person name="Haridas S."/>
            <person name="Albert R."/>
            <person name="Binder M."/>
            <person name="Bloem J."/>
            <person name="Labutti K."/>
            <person name="Salamov A."/>
            <person name="Andreopoulos B."/>
            <person name="Baker S."/>
            <person name="Barry K."/>
            <person name="Bills G."/>
            <person name="Bluhm B."/>
            <person name="Cannon C."/>
            <person name="Castanera R."/>
            <person name="Culley D."/>
            <person name="Daum C."/>
            <person name="Ezra D."/>
            <person name="Gonzalez J."/>
            <person name="Henrissat B."/>
            <person name="Kuo A."/>
            <person name="Liang C."/>
            <person name="Lipzen A."/>
            <person name="Lutzoni F."/>
            <person name="Magnuson J."/>
            <person name="Mondo S."/>
            <person name="Nolan M."/>
            <person name="Ohm R."/>
            <person name="Pangilinan J."/>
            <person name="Park H.-J."/>
            <person name="Ramirez L."/>
            <person name="Alfaro M."/>
            <person name="Sun H."/>
            <person name="Tritt A."/>
            <person name="Yoshinaga Y."/>
            <person name="Zwiers L.-H."/>
            <person name="Turgeon B."/>
            <person name="Goodwin S."/>
            <person name="Spatafora J."/>
            <person name="Crous P."/>
            <person name="Grigoriev I."/>
        </authorList>
    </citation>
    <scope>NUCLEOTIDE SEQUENCE</scope>
    <source>
        <strain evidence="2">CBS 690.94</strain>
    </source>
</reference>
<protein>
    <submittedName>
        <fullName evidence="2">Uncharacterized protein</fullName>
    </submittedName>
</protein>